<dbReference type="InterPro" id="IPR039569">
    <property type="entry name" value="FAS1-like_DH_region"/>
</dbReference>
<dbReference type="PANTHER" id="PTHR43664">
    <property type="entry name" value="MONOAMINE OXIDASE-RELATED"/>
    <property type="match status" value="1"/>
</dbReference>
<evidence type="ECO:0000313" key="2">
    <source>
        <dbReference type="EMBL" id="MFC7365484.1"/>
    </source>
</evidence>
<reference evidence="3" key="1">
    <citation type="journal article" date="2019" name="Int. J. Syst. Evol. Microbiol.">
        <title>The Global Catalogue of Microorganisms (GCM) 10K type strain sequencing project: providing services to taxonomists for standard genome sequencing and annotation.</title>
        <authorList>
            <consortium name="The Broad Institute Genomics Platform"/>
            <consortium name="The Broad Institute Genome Sequencing Center for Infectious Disease"/>
            <person name="Wu L."/>
            <person name="Ma J."/>
        </authorList>
    </citation>
    <scope>NUCLEOTIDE SEQUENCE [LARGE SCALE GENOMIC DNA]</scope>
    <source>
        <strain evidence="3">JCM 4738</strain>
    </source>
</reference>
<dbReference type="Gene3D" id="3.10.129.10">
    <property type="entry name" value="Hotdog Thioesterase"/>
    <property type="match status" value="1"/>
</dbReference>
<sequence length="136" mass="14958">MGDIGGTALGIKAGDIIRFERTFTKEDVELFTKVSKDEGDHHVQPDELDRLIVQGLLTATLPTKVGGDNNVLARTMNFEFFRPVFTGDTITCDVTIKQLEKKDERKTAIYATFHCDNQHGKQVLGGSFGGVILTGE</sequence>
<dbReference type="PANTHER" id="PTHR43664:SF1">
    <property type="entry name" value="BETA-METHYLMALYL-COA DEHYDRATASE"/>
    <property type="match status" value="1"/>
</dbReference>
<dbReference type="SUPFAM" id="SSF54637">
    <property type="entry name" value="Thioesterase/thiol ester dehydrase-isomerase"/>
    <property type="match status" value="1"/>
</dbReference>
<dbReference type="Pfam" id="PF13452">
    <property type="entry name" value="FAS1_DH_region"/>
    <property type="match status" value="1"/>
</dbReference>
<gene>
    <name evidence="2" type="ORF">ACFQQH_10200</name>
</gene>
<evidence type="ECO:0000259" key="1">
    <source>
        <dbReference type="Pfam" id="PF13452"/>
    </source>
</evidence>
<dbReference type="InterPro" id="IPR052342">
    <property type="entry name" value="MCH/BMMD"/>
</dbReference>
<dbReference type="RefSeq" id="WP_370513692.1">
    <property type="nucleotide sequence ID" value="NZ_JBHTCT010000030.1"/>
</dbReference>
<evidence type="ECO:0000313" key="3">
    <source>
        <dbReference type="Proteomes" id="UP001596483"/>
    </source>
</evidence>
<feature type="domain" description="FAS1-like dehydratase" evidence="1">
    <location>
        <begin position="63"/>
        <end position="123"/>
    </location>
</feature>
<name>A0ABW2NG15_9BACL</name>
<dbReference type="EMBL" id="JBHTCT010000030">
    <property type="protein sequence ID" value="MFC7365484.1"/>
    <property type="molecule type" value="Genomic_DNA"/>
</dbReference>
<dbReference type="Proteomes" id="UP001596483">
    <property type="component" value="Unassembled WGS sequence"/>
</dbReference>
<proteinExistence type="predicted"/>
<dbReference type="InterPro" id="IPR029069">
    <property type="entry name" value="HotDog_dom_sf"/>
</dbReference>
<accession>A0ABW2NG15</accession>
<keyword evidence="3" id="KW-1185">Reference proteome</keyword>
<comment type="caution">
    <text evidence="2">The sequence shown here is derived from an EMBL/GenBank/DDBJ whole genome shotgun (WGS) entry which is preliminary data.</text>
</comment>
<protein>
    <submittedName>
        <fullName evidence="2">MaoC family dehydratase N-terminal domain-containing protein</fullName>
    </submittedName>
</protein>
<organism evidence="2 3">
    <name type="scientific">Bhargavaea changchunensis</name>
    <dbReference type="NCBI Taxonomy" id="2134037"/>
    <lineage>
        <taxon>Bacteria</taxon>
        <taxon>Bacillati</taxon>
        <taxon>Bacillota</taxon>
        <taxon>Bacilli</taxon>
        <taxon>Bacillales</taxon>
        <taxon>Caryophanaceae</taxon>
        <taxon>Bhargavaea</taxon>
    </lineage>
</organism>